<dbReference type="GO" id="GO:0008168">
    <property type="term" value="F:methyltransferase activity"/>
    <property type="evidence" value="ECO:0007669"/>
    <property type="project" value="UniProtKB-KW"/>
</dbReference>
<dbReference type="Pfam" id="PF01478">
    <property type="entry name" value="Peptidase_A24"/>
    <property type="match status" value="1"/>
</dbReference>
<keyword evidence="4" id="KW-0489">Methyltransferase</keyword>
<feature type="domain" description="Prepilin type IV endopeptidase peptidase" evidence="3">
    <location>
        <begin position="8"/>
        <end position="93"/>
    </location>
</feature>
<dbReference type="GO" id="GO:0004190">
    <property type="term" value="F:aspartic-type endopeptidase activity"/>
    <property type="evidence" value="ECO:0007669"/>
    <property type="project" value="InterPro"/>
</dbReference>
<name>A0A370I9P7_9NOCA</name>
<proteinExistence type="inferred from homology"/>
<evidence type="ECO:0000313" key="4">
    <source>
        <dbReference type="EMBL" id="RDI67437.1"/>
    </source>
</evidence>
<evidence type="ECO:0000256" key="2">
    <source>
        <dbReference type="SAM" id="Phobius"/>
    </source>
</evidence>
<dbReference type="PANTHER" id="PTHR30487:SF0">
    <property type="entry name" value="PREPILIN LEADER PEPTIDASE_N-METHYLTRANSFERASE-RELATED"/>
    <property type="match status" value="1"/>
</dbReference>
<evidence type="ECO:0000313" key="5">
    <source>
        <dbReference type="Proteomes" id="UP000254869"/>
    </source>
</evidence>
<gene>
    <name evidence="4" type="ORF">DFR76_103508</name>
</gene>
<keyword evidence="2" id="KW-0812">Transmembrane</keyword>
<dbReference type="STRING" id="1210086.GCA_001613105_04418"/>
<dbReference type="RefSeq" id="WP_068000645.1">
    <property type="nucleotide sequence ID" value="NZ_QQBC01000003.1"/>
</dbReference>
<organism evidence="4 5">
    <name type="scientific">Nocardia pseudobrasiliensis</name>
    <dbReference type="NCBI Taxonomy" id="45979"/>
    <lineage>
        <taxon>Bacteria</taxon>
        <taxon>Bacillati</taxon>
        <taxon>Actinomycetota</taxon>
        <taxon>Actinomycetes</taxon>
        <taxon>Mycobacteriales</taxon>
        <taxon>Nocardiaceae</taxon>
        <taxon>Nocardia</taxon>
    </lineage>
</organism>
<evidence type="ECO:0000256" key="1">
    <source>
        <dbReference type="ARBA" id="ARBA00005801"/>
    </source>
</evidence>
<accession>A0A370I9P7</accession>
<dbReference type="EMBL" id="QQBC01000003">
    <property type="protein sequence ID" value="RDI67437.1"/>
    <property type="molecule type" value="Genomic_DNA"/>
</dbReference>
<comment type="caution">
    <text evidence="4">The sequence shown here is derived from an EMBL/GenBank/DDBJ whole genome shotgun (WGS) entry which is preliminary data.</text>
</comment>
<dbReference type="Gene3D" id="1.20.120.1220">
    <property type="match status" value="1"/>
</dbReference>
<comment type="similarity">
    <text evidence="1">Belongs to the peptidase A24 family.</text>
</comment>
<dbReference type="InterPro" id="IPR000045">
    <property type="entry name" value="Prepilin_IV_endopep_pep"/>
</dbReference>
<evidence type="ECO:0000259" key="3">
    <source>
        <dbReference type="Pfam" id="PF01478"/>
    </source>
</evidence>
<dbReference type="InterPro" id="IPR050882">
    <property type="entry name" value="Prepilin_peptidase/N-MTase"/>
</dbReference>
<dbReference type="AlphaFoldDB" id="A0A370I9P7"/>
<keyword evidence="4" id="KW-0808">Transferase</keyword>
<dbReference type="GO" id="GO:0032259">
    <property type="term" value="P:methylation"/>
    <property type="evidence" value="ECO:0007669"/>
    <property type="project" value="UniProtKB-KW"/>
</dbReference>
<keyword evidence="2" id="KW-0472">Membrane</keyword>
<dbReference type="Proteomes" id="UP000254869">
    <property type="component" value="Unassembled WGS sequence"/>
</dbReference>
<keyword evidence="2" id="KW-1133">Transmembrane helix</keyword>
<keyword evidence="5" id="KW-1185">Reference proteome</keyword>
<dbReference type="PANTHER" id="PTHR30487">
    <property type="entry name" value="TYPE 4 PREPILIN-LIKE PROTEINS LEADER PEPTIDE-PROCESSING ENZYME"/>
    <property type="match status" value="1"/>
</dbReference>
<feature type="transmembrane region" description="Helical" evidence="2">
    <location>
        <begin position="41"/>
        <end position="65"/>
    </location>
</feature>
<protein>
    <submittedName>
        <fullName evidence="4">Leader peptidase (Prepilin peptidase)/N-methyltransferase</fullName>
    </submittedName>
</protein>
<dbReference type="GO" id="GO:0006465">
    <property type="term" value="P:signal peptide processing"/>
    <property type="evidence" value="ECO:0007669"/>
    <property type="project" value="TreeGrafter"/>
</dbReference>
<sequence>MTAIALALLALWCTTLSVIDLRTHRLPDRLTLPGGSMVLGYALFSDRLVAAVAGALLLAVPYLLIHLAAPAAFGAGDVKLAVGLGAAAACGGAHAWTWAALGAPILTAFGGGAATLVRAYRSHAPPVNPAVPHGPSMCFATIAALLAAP</sequence>
<dbReference type="GO" id="GO:0005886">
    <property type="term" value="C:plasma membrane"/>
    <property type="evidence" value="ECO:0007669"/>
    <property type="project" value="TreeGrafter"/>
</dbReference>
<reference evidence="4 5" key="1">
    <citation type="submission" date="2018-07" db="EMBL/GenBank/DDBJ databases">
        <title>Genomic Encyclopedia of Type Strains, Phase IV (KMG-IV): sequencing the most valuable type-strain genomes for metagenomic binning, comparative biology and taxonomic classification.</title>
        <authorList>
            <person name="Goeker M."/>
        </authorList>
    </citation>
    <scope>NUCLEOTIDE SEQUENCE [LARGE SCALE GENOMIC DNA]</scope>
    <source>
        <strain evidence="4 5">DSM 44290</strain>
    </source>
</reference>